<dbReference type="InterPro" id="IPR012505">
    <property type="entry name" value="YbbR"/>
</dbReference>
<feature type="compositionally biased region" description="Low complexity" evidence="1">
    <location>
        <begin position="375"/>
        <end position="390"/>
    </location>
</feature>
<feature type="compositionally biased region" description="Polar residues" evidence="1">
    <location>
        <begin position="391"/>
        <end position="403"/>
    </location>
</feature>
<evidence type="ECO:0008006" key="4">
    <source>
        <dbReference type="Google" id="ProtNLM"/>
    </source>
</evidence>
<feature type="compositionally biased region" description="Low complexity" evidence="1">
    <location>
        <begin position="316"/>
        <end position="333"/>
    </location>
</feature>
<evidence type="ECO:0000256" key="1">
    <source>
        <dbReference type="SAM" id="MobiDB-lite"/>
    </source>
</evidence>
<protein>
    <recommendedName>
        <fullName evidence="4">YbbR-like protein</fullName>
    </recommendedName>
</protein>
<proteinExistence type="predicted"/>
<accession>A0ABV0F2M3</accession>
<dbReference type="RefSeq" id="WP_161868881.1">
    <property type="nucleotide sequence ID" value="NZ_MAEI02000001.1"/>
</dbReference>
<sequence>MIKPKLRSNLMYGVVAFIFALILFFNANGRAIQSPIGGSTVTTESFEETVNNVRIEALYDDEKYYIHGYNPTVAVKLSSINRIQLNTEANADTRGFQVIADLTGLGEGTHEVKLRIQNMSSAVTGTIEPTKITVTIESRTSAEMPVEPAYSTSNLESGFTIDSVAVNPEKVNITTGSQTLAEIDRLVATVDPTKLTDHNLEETVRVQAMDKEGNVLSVVADPPEVTVNITVTAPQKQVYLYPEQTGKQASNVASYNLSLAENTAIIGGEQSKLDTIESIAVPVDVSGITKETKQKVHVPVESGLTVDPTEVTVTISPRLMPSSSTPSSSAVDSGKSEEQTKPSTTSTSTAEETTTEQSESADDSASKTTSEESEVSTSSSTETTSESSQTAQGPTQTTSQGDSLQMAVNDADESSSTEMK</sequence>
<gene>
    <name evidence="2" type="ORF">BAU18_001887</name>
</gene>
<dbReference type="Proteomes" id="UP001429357">
    <property type="component" value="Unassembled WGS sequence"/>
</dbReference>
<dbReference type="Gene3D" id="2.170.120.30">
    <property type="match status" value="1"/>
</dbReference>
<reference evidence="3" key="1">
    <citation type="submission" date="2016-06" db="EMBL/GenBank/DDBJ databases">
        <title>Four novel species of enterococci isolated from chicken manure.</title>
        <authorList>
            <person name="Van Tyne D."/>
        </authorList>
    </citation>
    <scope>NUCLEOTIDE SEQUENCE [LARGE SCALE GENOMIC DNA]</scope>
    <source>
        <strain evidence="3">JM9A</strain>
    </source>
</reference>
<feature type="region of interest" description="Disordered" evidence="1">
    <location>
        <begin position="315"/>
        <end position="420"/>
    </location>
</feature>
<feature type="compositionally biased region" description="Low complexity" evidence="1">
    <location>
        <begin position="341"/>
        <end position="358"/>
    </location>
</feature>
<name>A0ABV0F2M3_9ENTE</name>
<feature type="compositionally biased region" description="Acidic residues" evidence="1">
    <location>
        <begin position="410"/>
        <end position="420"/>
    </location>
</feature>
<comment type="caution">
    <text evidence="2">The sequence shown here is derived from an EMBL/GenBank/DDBJ whole genome shotgun (WGS) entry which is preliminary data.</text>
</comment>
<dbReference type="Gene3D" id="2.170.120.40">
    <property type="entry name" value="YbbR-like domain"/>
    <property type="match status" value="2"/>
</dbReference>
<evidence type="ECO:0000313" key="3">
    <source>
        <dbReference type="Proteomes" id="UP001429357"/>
    </source>
</evidence>
<dbReference type="PANTHER" id="PTHR37804">
    <property type="entry name" value="CDAA REGULATORY PROTEIN CDAR"/>
    <property type="match status" value="1"/>
</dbReference>
<organism evidence="2 3">
    <name type="scientific">Enterococcus diestrammenae</name>
    <dbReference type="NCBI Taxonomy" id="1155073"/>
    <lineage>
        <taxon>Bacteria</taxon>
        <taxon>Bacillati</taxon>
        <taxon>Bacillota</taxon>
        <taxon>Bacilli</taxon>
        <taxon>Lactobacillales</taxon>
        <taxon>Enterococcaceae</taxon>
        <taxon>Enterococcus</taxon>
    </lineage>
</organism>
<dbReference type="PANTHER" id="PTHR37804:SF1">
    <property type="entry name" value="CDAA REGULATORY PROTEIN CDAR"/>
    <property type="match status" value="1"/>
</dbReference>
<keyword evidence="3" id="KW-1185">Reference proteome</keyword>
<reference evidence="2 3" key="2">
    <citation type="submission" date="2024-02" db="EMBL/GenBank/DDBJ databases">
        <title>The Genome Sequence of Enterococcus diestrammenae JM9A.</title>
        <authorList>
            <person name="Earl A."/>
            <person name="Manson A."/>
            <person name="Gilmore M."/>
            <person name="Sanders J."/>
            <person name="Shea T."/>
            <person name="Howe W."/>
            <person name="Livny J."/>
            <person name="Cuomo C."/>
            <person name="Neafsey D."/>
            <person name="Birren B."/>
        </authorList>
    </citation>
    <scope>NUCLEOTIDE SEQUENCE [LARGE SCALE GENOMIC DNA]</scope>
    <source>
        <strain evidence="2 3">JM9A</strain>
    </source>
</reference>
<dbReference type="EMBL" id="MAEI02000001">
    <property type="protein sequence ID" value="MEO1782294.1"/>
    <property type="molecule type" value="Genomic_DNA"/>
</dbReference>
<dbReference type="Pfam" id="PF07949">
    <property type="entry name" value="YbbR"/>
    <property type="match status" value="2"/>
</dbReference>
<dbReference type="InterPro" id="IPR053154">
    <property type="entry name" value="c-di-AMP_regulator"/>
</dbReference>
<evidence type="ECO:0000313" key="2">
    <source>
        <dbReference type="EMBL" id="MEO1782294.1"/>
    </source>
</evidence>